<dbReference type="Gene3D" id="3.60.21.10">
    <property type="match status" value="1"/>
</dbReference>
<sequence>MSPEPPNASLLTTTAQVRAGLQLVIFTAVVLVLVIFLDNRYRVLPQSIHNHLPAHHPGFVVTDVTVVTCSAINPFSSCTKDGPNWHRIEKDLYLGSGYVSTAYLHVRRKKEDDLEPHEEIVLDVKVGRSVPSDVDPTSKDVRWESRPAGIWVKKTAKRHIGDAAKLVTGVDVLFGPDAADPRSNWAVSHTSLFLDAAGDTPEPRLTVRKGPAISNLQKPVPRIRKDGKFKIMQASDLHLATGLGKCRDAMPAGSPCEADTRTLQFVERLLEDEKPDLIILSGDQVNGDTAPDAQTAIYKYSALFAQYKIPYAGIFGNHDDEGNLDRAGSMAIMDGLPYSLSTAGPEDIDGVGNYVVEILGRGSTSHSALTLYLLDTHSYSPDERKFRGYDWLHNNQIDWFRSTSQSLKRKHKEYTHIHMNLAFIHIPLPEYRNPHQFSVVGNWSENPTAPGYNSGFMDALIQENVLLVSCGHDHVNDYCVPGANEKKEPALWMCYGGGAGFGGYGGYYGYHRRMRFFEFDMNEARITTWKRMEYGDLEKKVDEQIVVDGGRIHVAVQE</sequence>
<dbReference type="PANTHER" id="PTHR32440">
    <property type="entry name" value="PHOSPHATASE DCR2-RELATED-RELATED"/>
    <property type="match status" value="1"/>
</dbReference>
<dbReference type="GeneID" id="19975517"/>
<dbReference type="OrthoDB" id="783096at2759"/>
<dbReference type="CDD" id="cd07383">
    <property type="entry name" value="MPP_Dcr2"/>
    <property type="match status" value="1"/>
</dbReference>
<protein>
    <recommendedName>
        <fullName evidence="2">Calcineurin-like phosphoesterase domain-containing protein</fullName>
    </recommendedName>
</protein>
<reference evidence="3 4" key="1">
    <citation type="submission" date="2013-03" db="EMBL/GenBank/DDBJ databases">
        <title>The Genome Sequence of Phialophora europaea CBS 101466.</title>
        <authorList>
            <consortium name="The Broad Institute Genomics Platform"/>
            <person name="Cuomo C."/>
            <person name="de Hoog S."/>
            <person name="Gorbushina A."/>
            <person name="Walker B."/>
            <person name="Young S.K."/>
            <person name="Zeng Q."/>
            <person name="Gargeya S."/>
            <person name="Fitzgerald M."/>
            <person name="Haas B."/>
            <person name="Abouelleil A."/>
            <person name="Allen A.W."/>
            <person name="Alvarado L."/>
            <person name="Arachchi H.M."/>
            <person name="Berlin A.M."/>
            <person name="Chapman S.B."/>
            <person name="Gainer-Dewar J."/>
            <person name="Goldberg J."/>
            <person name="Griggs A."/>
            <person name="Gujja S."/>
            <person name="Hansen M."/>
            <person name="Howarth C."/>
            <person name="Imamovic A."/>
            <person name="Ireland A."/>
            <person name="Larimer J."/>
            <person name="McCowan C."/>
            <person name="Murphy C."/>
            <person name="Pearson M."/>
            <person name="Poon T.W."/>
            <person name="Priest M."/>
            <person name="Roberts A."/>
            <person name="Saif S."/>
            <person name="Shea T."/>
            <person name="Sisk P."/>
            <person name="Sykes S."/>
            <person name="Wortman J."/>
            <person name="Nusbaum C."/>
            <person name="Birren B."/>
        </authorList>
    </citation>
    <scope>NUCLEOTIDE SEQUENCE [LARGE SCALE GENOMIC DNA]</scope>
    <source>
        <strain evidence="3 4">CBS 101466</strain>
    </source>
</reference>
<evidence type="ECO:0000259" key="2">
    <source>
        <dbReference type="Pfam" id="PF00149"/>
    </source>
</evidence>
<evidence type="ECO:0000313" key="3">
    <source>
        <dbReference type="EMBL" id="ETN37188.1"/>
    </source>
</evidence>
<dbReference type="EMBL" id="KB822724">
    <property type="protein sequence ID" value="ETN37188.1"/>
    <property type="molecule type" value="Genomic_DNA"/>
</dbReference>
<dbReference type="GO" id="GO:0004721">
    <property type="term" value="F:phosphoprotein phosphatase activity"/>
    <property type="evidence" value="ECO:0007669"/>
    <property type="project" value="TreeGrafter"/>
</dbReference>
<dbReference type="RefSeq" id="XP_008720720.1">
    <property type="nucleotide sequence ID" value="XM_008722498.1"/>
</dbReference>
<dbReference type="InterPro" id="IPR029052">
    <property type="entry name" value="Metallo-depent_PP-like"/>
</dbReference>
<organism evidence="3 4">
    <name type="scientific">Cyphellophora europaea (strain CBS 101466)</name>
    <name type="common">Phialophora europaea</name>
    <dbReference type="NCBI Taxonomy" id="1220924"/>
    <lineage>
        <taxon>Eukaryota</taxon>
        <taxon>Fungi</taxon>
        <taxon>Dikarya</taxon>
        <taxon>Ascomycota</taxon>
        <taxon>Pezizomycotina</taxon>
        <taxon>Eurotiomycetes</taxon>
        <taxon>Chaetothyriomycetidae</taxon>
        <taxon>Chaetothyriales</taxon>
        <taxon>Cyphellophoraceae</taxon>
        <taxon>Cyphellophora</taxon>
    </lineage>
</organism>
<keyword evidence="4" id="KW-1185">Reference proteome</keyword>
<dbReference type="HOGENOM" id="CLU_019692_4_1_1"/>
<dbReference type="FunFam" id="3.60.21.10:FF:000054">
    <property type="entry name" value="DCR2p Phosphoesterase"/>
    <property type="match status" value="1"/>
</dbReference>
<dbReference type="FunCoup" id="W2RNA6">
    <property type="interactions" value="56"/>
</dbReference>
<proteinExistence type="predicted"/>
<dbReference type="eggNOG" id="KOG1432">
    <property type="taxonomic scope" value="Eukaryota"/>
</dbReference>
<dbReference type="GO" id="GO:0005737">
    <property type="term" value="C:cytoplasm"/>
    <property type="evidence" value="ECO:0007669"/>
    <property type="project" value="TreeGrafter"/>
</dbReference>
<keyword evidence="1" id="KW-0812">Transmembrane</keyword>
<feature type="transmembrane region" description="Helical" evidence="1">
    <location>
        <begin position="20"/>
        <end position="37"/>
    </location>
</feature>
<keyword evidence="1" id="KW-1133">Transmembrane helix</keyword>
<dbReference type="Proteomes" id="UP000030752">
    <property type="component" value="Unassembled WGS sequence"/>
</dbReference>
<dbReference type="AlphaFoldDB" id="W2RNA6"/>
<keyword evidence="1" id="KW-0472">Membrane</keyword>
<dbReference type="SUPFAM" id="SSF56300">
    <property type="entry name" value="Metallo-dependent phosphatases"/>
    <property type="match status" value="1"/>
</dbReference>
<evidence type="ECO:0000256" key="1">
    <source>
        <dbReference type="SAM" id="Phobius"/>
    </source>
</evidence>
<dbReference type="InterPro" id="IPR004843">
    <property type="entry name" value="Calcineurin-like_PHP"/>
</dbReference>
<name>W2RNA6_CYPE1</name>
<gene>
    <name evidence="3" type="ORF">HMPREF1541_08178</name>
</gene>
<evidence type="ECO:0000313" key="4">
    <source>
        <dbReference type="Proteomes" id="UP000030752"/>
    </source>
</evidence>
<accession>W2RNA6</accession>
<dbReference type="VEuPathDB" id="FungiDB:HMPREF1541_08178"/>
<dbReference type="STRING" id="1220924.W2RNA6"/>
<dbReference type="PANTHER" id="PTHR32440:SF0">
    <property type="entry name" value="PHOSPHATASE DCR2-RELATED"/>
    <property type="match status" value="1"/>
</dbReference>
<feature type="domain" description="Calcineurin-like phosphoesterase" evidence="2">
    <location>
        <begin position="229"/>
        <end position="475"/>
    </location>
</feature>
<dbReference type="InParanoid" id="W2RNA6"/>
<dbReference type="Pfam" id="PF00149">
    <property type="entry name" value="Metallophos"/>
    <property type="match status" value="1"/>
</dbReference>